<dbReference type="VEuPathDB" id="CryptoDB:GNI_045660"/>
<organism evidence="8 9">
    <name type="scientific">Gregarina niphandrodes</name>
    <name type="common">Septate eugregarine</name>
    <dbReference type="NCBI Taxonomy" id="110365"/>
    <lineage>
        <taxon>Eukaryota</taxon>
        <taxon>Sar</taxon>
        <taxon>Alveolata</taxon>
        <taxon>Apicomplexa</taxon>
        <taxon>Conoidasida</taxon>
        <taxon>Gregarinasina</taxon>
        <taxon>Eugregarinorida</taxon>
        <taxon>Gregarinidae</taxon>
        <taxon>Gregarina</taxon>
    </lineage>
</organism>
<dbReference type="AlphaFoldDB" id="A0A023B9W3"/>
<dbReference type="PROSITE" id="PS50176">
    <property type="entry name" value="ARM_REPEAT"/>
    <property type="match status" value="3"/>
</dbReference>
<dbReference type="InterPro" id="IPR011989">
    <property type="entry name" value="ARM-like"/>
</dbReference>
<dbReference type="RefSeq" id="XP_011129590.1">
    <property type="nucleotide sequence ID" value="XM_011131288.1"/>
</dbReference>
<name>A0A023B9W3_GRENI</name>
<dbReference type="InterPro" id="IPR002652">
    <property type="entry name" value="Importin-a_IBB"/>
</dbReference>
<dbReference type="GO" id="GO:0005737">
    <property type="term" value="C:cytoplasm"/>
    <property type="evidence" value="ECO:0007669"/>
    <property type="project" value="InterPro"/>
</dbReference>
<dbReference type="Proteomes" id="UP000019763">
    <property type="component" value="Unassembled WGS sequence"/>
</dbReference>
<evidence type="ECO:0000256" key="3">
    <source>
        <dbReference type="ARBA" id="ARBA00022737"/>
    </source>
</evidence>
<keyword evidence="4 5" id="KW-0653">Protein transport</keyword>
<dbReference type="OrthoDB" id="29145at2759"/>
<dbReference type="Gene3D" id="1.25.10.10">
    <property type="entry name" value="Leucine-rich Repeat Variant"/>
    <property type="match status" value="1"/>
</dbReference>
<evidence type="ECO:0000256" key="5">
    <source>
        <dbReference type="PIRNR" id="PIRNR005673"/>
    </source>
</evidence>
<dbReference type="GO" id="GO:0006606">
    <property type="term" value="P:protein import into nucleus"/>
    <property type="evidence" value="ECO:0007669"/>
    <property type="project" value="InterPro"/>
</dbReference>
<dbReference type="InterPro" id="IPR016024">
    <property type="entry name" value="ARM-type_fold"/>
</dbReference>
<keyword evidence="2 5" id="KW-0813">Transport</keyword>
<dbReference type="InterPro" id="IPR024931">
    <property type="entry name" value="Importin_alpha"/>
</dbReference>
<feature type="repeat" description="ARM" evidence="6">
    <location>
        <begin position="148"/>
        <end position="191"/>
    </location>
</feature>
<accession>A0A023B9W3</accession>
<evidence type="ECO:0000313" key="9">
    <source>
        <dbReference type="Proteomes" id="UP000019763"/>
    </source>
</evidence>
<dbReference type="EMBL" id="AFNH02000350">
    <property type="protein sequence ID" value="EZG76056.1"/>
    <property type="molecule type" value="Genomic_DNA"/>
</dbReference>
<feature type="repeat" description="ARM" evidence="6">
    <location>
        <begin position="323"/>
        <end position="365"/>
    </location>
</feature>
<feature type="domain" description="IBB" evidence="7">
    <location>
        <begin position="1"/>
        <end position="52"/>
    </location>
</feature>
<keyword evidence="3" id="KW-0677">Repeat</keyword>
<comment type="caution">
    <text evidence="8">The sequence shown here is derived from an EMBL/GenBank/DDBJ whole genome shotgun (WGS) entry which is preliminary data.</text>
</comment>
<evidence type="ECO:0000259" key="7">
    <source>
        <dbReference type="PROSITE" id="PS51214"/>
    </source>
</evidence>
<evidence type="ECO:0000313" key="8">
    <source>
        <dbReference type="EMBL" id="EZG76056.1"/>
    </source>
</evidence>
<dbReference type="PANTHER" id="PTHR23316">
    <property type="entry name" value="IMPORTIN ALPHA"/>
    <property type="match status" value="1"/>
</dbReference>
<evidence type="ECO:0000256" key="1">
    <source>
        <dbReference type="ARBA" id="ARBA00010394"/>
    </source>
</evidence>
<gene>
    <name evidence="8" type="ORF">GNI_045660</name>
</gene>
<dbReference type="eggNOG" id="KOG0166">
    <property type="taxonomic scope" value="Eukaryota"/>
</dbReference>
<dbReference type="InterPro" id="IPR000225">
    <property type="entry name" value="Armadillo"/>
</dbReference>
<dbReference type="SMART" id="SM00185">
    <property type="entry name" value="ARM"/>
    <property type="match status" value="8"/>
</dbReference>
<dbReference type="PIRSF" id="PIRSF005673">
    <property type="entry name" value="Importin_alpha"/>
    <property type="match status" value="1"/>
</dbReference>
<keyword evidence="9" id="KW-1185">Reference proteome</keyword>
<dbReference type="Pfam" id="PF01749">
    <property type="entry name" value="IBB"/>
    <property type="match status" value="1"/>
</dbReference>
<dbReference type="GeneID" id="22911712"/>
<reference evidence="8" key="1">
    <citation type="submission" date="2013-12" db="EMBL/GenBank/DDBJ databases">
        <authorList>
            <person name="Omoto C.K."/>
            <person name="Sibley D."/>
            <person name="Venepally P."/>
            <person name="Hadjithomas M."/>
            <person name="Karamycheva S."/>
            <person name="Brunk B."/>
            <person name="Roos D."/>
            <person name="Caler E."/>
            <person name="Lorenzi H."/>
        </authorList>
    </citation>
    <scope>NUCLEOTIDE SEQUENCE</scope>
</reference>
<protein>
    <recommendedName>
        <fullName evidence="5">Importin subunit alpha</fullName>
    </recommendedName>
</protein>
<comment type="similarity">
    <text evidence="1 5">Belongs to the importin alpha family.</text>
</comment>
<evidence type="ECO:0000256" key="2">
    <source>
        <dbReference type="ARBA" id="ARBA00022448"/>
    </source>
</evidence>
<sequence>MESRIDTRRKDFKKSFEDPLRLRESEQVQIRKAAREARLNKKRMEASPAPGVVSQEASSVTSIPVEVCEALASDDRDRQCEAAKEIRHMLSLHSNPPIQPVIDAGLVPRFMELLRMDSRPDVQFEAAWALTNIASGDSAQTSAVVQAGAIPEFVRLLDSEHLQVKEQSVWALGNIAGDCRQLRDAVIQAGGFFPILRELRQTDQTSRMYLLRYATWTLSNFCRGPMAEPYEIVREALPVLRSLLYSNDPEIITDACWSISYMSDTNNGPNSNVINEIIRNGVCGRLVELLSHRSHLVQTPALRAVGNIVTGDDTQTQTMISYGCIPKLKELLTASMKPIRKEACWALSNVTAGNKTQIQEVIEAGVLPVIAQALANDDYEVRREAAWCVANAASGGAEQQVRAVVDAECIGPLVSVLDAIDPKVAGIALEAIENILKVGKKRQIDENLPCNPYAEKLEEAEAFPKLEKLQFIGKTTIQTRAIHIMTEYLEAYVDEPARPTGFGGMAN</sequence>
<proteinExistence type="inferred from homology"/>
<evidence type="ECO:0000256" key="4">
    <source>
        <dbReference type="ARBA" id="ARBA00022927"/>
    </source>
</evidence>
<dbReference type="SUPFAM" id="SSF48371">
    <property type="entry name" value="ARM repeat"/>
    <property type="match status" value="1"/>
</dbReference>
<dbReference type="GO" id="GO:0061608">
    <property type="term" value="F:nuclear import signal receptor activity"/>
    <property type="evidence" value="ECO:0007669"/>
    <property type="project" value="InterPro"/>
</dbReference>
<evidence type="ECO:0000256" key="6">
    <source>
        <dbReference type="PROSITE-ProRule" id="PRU00259"/>
    </source>
</evidence>
<dbReference type="OMA" id="MVRNATW"/>
<dbReference type="PROSITE" id="PS51214">
    <property type="entry name" value="IBB"/>
    <property type="match status" value="1"/>
</dbReference>
<feature type="repeat" description="ARM" evidence="6">
    <location>
        <begin position="105"/>
        <end position="148"/>
    </location>
</feature>
<dbReference type="Pfam" id="PF00514">
    <property type="entry name" value="Arm"/>
    <property type="match status" value="6"/>
</dbReference>